<dbReference type="EMBL" id="BMFR01000012">
    <property type="protein sequence ID" value="GGG80983.1"/>
    <property type="molecule type" value="Genomic_DNA"/>
</dbReference>
<dbReference type="PROSITE" id="PS51257">
    <property type="entry name" value="PROKAR_LIPOPROTEIN"/>
    <property type="match status" value="1"/>
</dbReference>
<accession>A0A917HKC7</accession>
<evidence type="ECO:0000256" key="1">
    <source>
        <dbReference type="SAM" id="SignalP"/>
    </source>
</evidence>
<feature type="chain" id="PRO_5038885710" description="Serine aminopeptidase S33 domain-containing protein" evidence="1">
    <location>
        <begin position="21"/>
        <end position="448"/>
    </location>
</feature>
<protein>
    <recommendedName>
        <fullName evidence="2">Serine aminopeptidase S33 domain-containing protein</fullName>
    </recommendedName>
</protein>
<evidence type="ECO:0000259" key="2">
    <source>
        <dbReference type="Pfam" id="PF12146"/>
    </source>
</evidence>
<dbReference type="Proteomes" id="UP000622860">
    <property type="component" value="Unassembled WGS sequence"/>
</dbReference>
<dbReference type="InterPro" id="IPR029058">
    <property type="entry name" value="AB_hydrolase_fold"/>
</dbReference>
<dbReference type="Gene3D" id="3.40.50.1820">
    <property type="entry name" value="alpha/beta hydrolase"/>
    <property type="match status" value="1"/>
</dbReference>
<feature type="domain" description="Serine aminopeptidase S33" evidence="2">
    <location>
        <begin position="202"/>
        <end position="403"/>
    </location>
</feature>
<comment type="caution">
    <text evidence="3">The sequence shown here is derived from an EMBL/GenBank/DDBJ whole genome shotgun (WGS) entry which is preliminary data.</text>
</comment>
<evidence type="ECO:0000313" key="3">
    <source>
        <dbReference type="EMBL" id="GGG80983.1"/>
    </source>
</evidence>
<dbReference type="GO" id="GO:0052689">
    <property type="term" value="F:carboxylic ester hydrolase activity"/>
    <property type="evidence" value="ECO:0007669"/>
    <property type="project" value="TreeGrafter"/>
</dbReference>
<dbReference type="InterPro" id="IPR053145">
    <property type="entry name" value="AB_hydrolase_Est10"/>
</dbReference>
<keyword evidence="1" id="KW-0732">Signal</keyword>
<dbReference type="AlphaFoldDB" id="A0A917HKC7"/>
<gene>
    <name evidence="3" type="ORF">GCM10011398_27980</name>
</gene>
<proteinExistence type="predicted"/>
<dbReference type="Pfam" id="PF12146">
    <property type="entry name" value="Hydrolase_4"/>
    <property type="match status" value="1"/>
</dbReference>
<dbReference type="InterPro" id="IPR022742">
    <property type="entry name" value="Hydrolase_4"/>
</dbReference>
<evidence type="ECO:0000313" key="4">
    <source>
        <dbReference type="Proteomes" id="UP000622860"/>
    </source>
</evidence>
<organism evidence="3 4">
    <name type="scientific">Virgibacillus oceani</name>
    <dbReference type="NCBI Taxonomy" id="1479511"/>
    <lineage>
        <taxon>Bacteria</taxon>
        <taxon>Bacillati</taxon>
        <taxon>Bacillota</taxon>
        <taxon>Bacilli</taxon>
        <taxon>Bacillales</taxon>
        <taxon>Bacillaceae</taxon>
        <taxon>Virgibacillus</taxon>
    </lineage>
</organism>
<dbReference type="RefSeq" id="WP_229683203.1">
    <property type="nucleotide sequence ID" value="NZ_BMFR01000012.1"/>
</dbReference>
<sequence length="448" mass="48925">MKTVLTKLVLSLLVLLLVSACSDDSKHKDDDKSKRKGGVAVEKLTGEWSGAINVPNQPLSILVSFKKDQEWTGTISIPVQGVKDHPLNNITYDQSNIAFVMEIPGQKLLFDGTINDETIEGSFTQHGQTFPFELKRRSGMENSEKDEGDFLSVETDNGTLYGELEKPKGKGPFPVMIIIPGSGPTDRDGNSVGLPGKNNSLKLLAEALADRGIAAVRYDKRGVGKNQGAAIPETALTFNQLNKDAESWISSLKQDEQFSDVGVIGHSQGALVGMIAAQSGNADVFVSIAGAGRPINEVLYKQLSESLSGKLLEESKQILEILKQDEHVEKVSKELESVFRPSVQSFLSSWMKYDPVREIQKLTVPVLLVNGKHDIQVPVSDAEKLKSAKDDAELLLVEKMNHVLKEAPKDRKANMETYTNPDLPLADGLMDGIIGFLKENGFVQNSNN</sequence>
<reference evidence="3" key="1">
    <citation type="journal article" date="2014" name="Int. J. Syst. Evol. Microbiol.">
        <title>Complete genome sequence of Corynebacterium casei LMG S-19264T (=DSM 44701T), isolated from a smear-ripened cheese.</title>
        <authorList>
            <consortium name="US DOE Joint Genome Institute (JGI-PGF)"/>
            <person name="Walter F."/>
            <person name="Albersmeier A."/>
            <person name="Kalinowski J."/>
            <person name="Ruckert C."/>
        </authorList>
    </citation>
    <scope>NUCLEOTIDE SEQUENCE</scope>
    <source>
        <strain evidence="3">CGMCC 1.12754</strain>
    </source>
</reference>
<name>A0A917HKC7_9BACI</name>
<dbReference type="SUPFAM" id="SSF53474">
    <property type="entry name" value="alpha/beta-Hydrolases"/>
    <property type="match status" value="1"/>
</dbReference>
<dbReference type="PANTHER" id="PTHR43265">
    <property type="entry name" value="ESTERASE ESTD"/>
    <property type="match status" value="1"/>
</dbReference>
<reference evidence="3" key="2">
    <citation type="submission" date="2020-09" db="EMBL/GenBank/DDBJ databases">
        <authorList>
            <person name="Sun Q."/>
            <person name="Zhou Y."/>
        </authorList>
    </citation>
    <scope>NUCLEOTIDE SEQUENCE</scope>
    <source>
        <strain evidence="3">CGMCC 1.12754</strain>
    </source>
</reference>
<keyword evidence="4" id="KW-1185">Reference proteome</keyword>
<feature type="signal peptide" evidence="1">
    <location>
        <begin position="1"/>
        <end position="20"/>
    </location>
</feature>
<dbReference type="PANTHER" id="PTHR43265:SF1">
    <property type="entry name" value="ESTERASE ESTD"/>
    <property type="match status" value="1"/>
</dbReference>